<organism evidence="3 4">
    <name type="scientific">Fragilariopsis cylindrus CCMP1102</name>
    <dbReference type="NCBI Taxonomy" id="635003"/>
    <lineage>
        <taxon>Eukaryota</taxon>
        <taxon>Sar</taxon>
        <taxon>Stramenopiles</taxon>
        <taxon>Ochrophyta</taxon>
        <taxon>Bacillariophyta</taxon>
        <taxon>Bacillariophyceae</taxon>
        <taxon>Bacillariophycidae</taxon>
        <taxon>Bacillariales</taxon>
        <taxon>Bacillariaceae</taxon>
        <taxon>Fragilariopsis</taxon>
    </lineage>
</organism>
<gene>
    <name evidence="3" type="ORF">FRACYDRAFT_185161</name>
</gene>
<keyword evidence="4" id="KW-1185">Reference proteome</keyword>
<dbReference type="OrthoDB" id="45793at2759"/>
<evidence type="ECO:0000256" key="2">
    <source>
        <dbReference type="SAM" id="MobiDB-lite"/>
    </source>
</evidence>
<sequence>MSLPADLHKIATRTVSIMITRTIDESLHSTYGSDEEGPTGRRRRSKDRLSLRFDKIKIREYSRTVGDNPSCSSGPPISISWEYNILAEMNLDDYENHRPPRRVRNEMVLPRAVRHEILRQEWGASNKEIAEAVRMNVKVKNQRKTTVNNLDNKAAQLEEVIISASRKLRRIVTFKKSINQQVKDLEEQLDLTNRRRSKLLYLEQHNKSQHTNRESSADTAPIENGFSDDFNDATNDPAVHVPRLQEGSSSNGNSS</sequence>
<dbReference type="Proteomes" id="UP000095751">
    <property type="component" value="Unassembled WGS sequence"/>
</dbReference>
<accession>A0A1E7FE92</accession>
<dbReference type="AlphaFoldDB" id="A0A1E7FE92"/>
<feature type="region of interest" description="Disordered" evidence="2">
    <location>
        <begin position="204"/>
        <end position="255"/>
    </location>
</feature>
<proteinExistence type="predicted"/>
<evidence type="ECO:0000313" key="4">
    <source>
        <dbReference type="Proteomes" id="UP000095751"/>
    </source>
</evidence>
<dbReference type="KEGG" id="fcy:FRACYDRAFT_185161"/>
<evidence type="ECO:0000256" key="1">
    <source>
        <dbReference type="SAM" id="Coils"/>
    </source>
</evidence>
<protein>
    <submittedName>
        <fullName evidence="3">Uncharacterized protein</fullName>
    </submittedName>
</protein>
<name>A0A1E7FE92_9STRA</name>
<feature type="compositionally biased region" description="Polar residues" evidence="2">
    <location>
        <begin position="246"/>
        <end position="255"/>
    </location>
</feature>
<feature type="coiled-coil region" evidence="1">
    <location>
        <begin position="140"/>
        <end position="195"/>
    </location>
</feature>
<keyword evidence="1" id="KW-0175">Coiled coil</keyword>
<dbReference type="EMBL" id="KV784358">
    <property type="protein sequence ID" value="OEU16480.1"/>
    <property type="molecule type" value="Genomic_DNA"/>
</dbReference>
<reference evidence="3 4" key="1">
    <citation type="submission" date="2016-09" db="EMBL/GenBank/DDBJ databases">
        <title>Extensive genetic diversity and differential bi-allelic expression allows diatom success in the polar Southern Ocean.</title>
        <authorList>
            <consortium name="DOE Joint Genome Institute"/>
            <person name="Mock T."/>
            <person name="Otillar R.P."/>
            <person name="Strauss J."/>
            <person name="Dupont C."/>
            <person name="Frickenhaus S."/>
            <person name="Maumus F."/>
            <person name="Mcmullan M."/>
            <person name="Sanges R."/>
            <person name="Schmutz J."/>
            <person name="Toseland A."/>
            <person name="Valas R."/>
            <person name="Veluchamy A."/>
            <person name="Ward B.J."/>
            <person name="Allen A."/>
            <person name="Barry K."/>
            <person name="Falciatore A."/>
            <person name="Ferrante M."/>
            <person name="Fortunato A.E."/>
            <person name="Gloeckner G."/>
            <person name="Gruber A."/>
            <person name="Hipkin R."/>
            <person name="Janech M."/>
            <person name="Kroth P."/>
            <person name="Leese F."/>
            <person name="Lindquist E."/>
            <person name="Lyon B.R."/>
            <person name="Martin J."/>
            <person name="Mayer C."/>
            <person name="Parker M."/>
            <person name="Quesneville H."/>
            <person name="Raymond J."/>
            <person name="Uhlig C."/>
            <person name="Valentin K.U."/>
            <person name="Worden A.Z."/>
            <person name="Armbrust E.V."/>
            <person name="Bowler C."/>
            <person name="Green B."/>
            <person name="Moulton V."/>
            <person name="Van Oosterhout C."/>
            <person name="Grigoriev I."/>
        </authorList>
    </citation>
    <scope>NUCLEOTIDE SEQUENCE [LARGE SCALE GENOMIC DNA]</scope>
    <source>
        <strain evidence="3 4">CCMP1102</strain>
    </source>
</reference>
<dbReference type="InParanoid" id="A0A1E7FE92"/>
<evidence type="ECO:0000313" key="3">
    <source>
        <dbReference type="EMBL" id="OEU16480.1"/>
    </source>
</evidence>